<dbReference type="GO" id="GO:0016491">
    <property type="term" value="F:oxidoreductase activity"/>
    <property type="evidence" value="ECO:0007669"/>
    <property type="project" value="InterPro"/>
</dbReference>
<evidence type="ECO:0000259" key="1">
    <source>
        <dbReference type="PROSITE" id="PS51352"/>
    </source>
</evidence>
<dbReference type="PANTHER" id="PTHR42852:SF12">
    <property type="entry name" value="THIOL-DISULFIDE OXIDOREDUCTASE YKUV"/>
    <property type="match status" value="1"/>
</dbReference>
<dbReference type="Proteomes" id="UP000014227">
    <property type="component" value="Chromosome I"/>
</dbReference>
<dbReference type="FunCoup" id="S0EX35">
    <property type="interactions" value="5"/>
</dbReference>
<dbReference type="PROSITE" id="PS51352">
    <property type="entry name" value="THIOREDOXIN_2"/>
    <property type="match status" value="1"/>
</dbReference>
<dbReference type="InterPro" id="IPR036249">
    <property type="entry name" value="Thioredoxin-like_sf"/>
</dbReference>
<dbReference type="EMBL" id="HF951689">
    <property type="protein sequence ID" value="CCW34856.1"/>
    <property type="molecule type" value="Genomic_DNA"/>
</dbReference>
<reference evidence="3" key="1">
    <citation type="submission" date="2013-03" db="EMBL/GenBank/DDBJ databases">
        <title>Genome sequence of Chthonomonas calidirosea, the first sequenced genome from the Armatimonadetes phylum (formally candidate division OP10).</title>
        <authorList>
            <person name="Lee K.C.Y."/>
            <person name="Morgan X.C."/>
            <person name="Dunfield P.F."/>
            <person name="Tamas I."/>
            <person name="Houghton K.M."/>
            <person name="Vyssotski M."/>
            <person name="Ryan J.L.J."/>
            <person name="Lagutin K."/>
            <person name="McDonald I.R."/>
            <person name="Stott M.B."/>
        </authorList>
    </citation>
    <scope>NUCLEOTIDE SEQUENCE [LARGE SCALE GENOMIC DNA]</scope>
    <source>
        <strain evidence="3">DSM 23976 / ICMP 18418 / T49</strain>
    </source>
</reference>
<dbReference type="InParanoid" id="S0EX35"/>
<dbReference type="Gene3D" id="3.40.30.10">
    <property type="entry name" value="Glutaredoxin"/>
    <property type="match status" value="1"/>
</dbReference>
<evidence type="ECO:0000313" key="3">
    <source>
        <dbReference type="Proteomes" id="UP000014227"/>
    </source>
</evidence>
<feature type="domain" description="Thioredoxin" evidence="1">
    <location>
        <begin position="3"/>
        <end position="150"/>
    </location>
</feature>
<dbReference type="HOGENOM" id="CLU_042529_8_1_0"/>
<sequence length="153" mass="17046">MPLRMGTPLPELTGATEWINGEVTREQLLGSPVLVHFFAKSCPICHDNMPTVAEWRDRYADLGLKVVAIHMPREQSDTDLEAVRADIEALGIKEPCAIDNLHAIGERFENQLWPAYYVFDAEGVMRGRAGGYAGLRMIEPILKRVLGVEEATV</sequence>
<dbReference type="Pfam" id="PF00578">
    <property type="entry name" value="AhpC-TSA"/>
    <property type="match status" value="1"/>
</dbReference>
<keyword evidence="2" id="KW-0413">Isomerase</keyword>
<protein>
    <submittedName>
        <fullName evidence="2">Thiol-disulfide isomerase and thioredoxins</fullName>
    </submittedName>
</protein>
<dbReference type="RefSeq" id="WP_016482405.1">
    <property type="nucleotide sequence ID" value="NC_021487.1"/>
</dbReference>
<dbReference type="GO" id="GO:0016209">
    <property type="term" value="F:antioxidant activity"/>
    <property type="evidence" value="ECO:0007669"/>
    <property type="project" value="InterPro"/>
</dbReference>
<organism evidence="2 3">
    <name type="scientific">Chthonomonas calidirosea (strain DSM 23976 / ICMP 18418 / T49)</name>
    <dbReference type="NCBI Taxonomy" id="1303518"/>
    <lineage>
        <taxon>Bacteria</taxon>
        <taxon>Bacillati</taxon>
        <taxon>Armatimonadota</taxon>
        <taxon>Chthonomonadia</taxon>
        <taxon>Chthonomonadales</taxon>
        <taxon>Chthonomonadaceae</taxon>
        <taxon>Chthonomonas</taxon>
    </lineage>
</organism>
<dbReference type="STRING" id="454171.CP488_00122"/>
<dbReference type="PATRIC" id="fig|1303518.3.peg.1050"/>
<evidence type="ECO:0000313" key="2">
    <source>
        <dbReference type="EMBL" id="CCW34856.1"/>
    </source>
</evidence>
<dbReference type="InterPro" id="IPR000866">
    <property type="entry name" value="AhpC/TSA"/>
</dbReference>
<dbReference type="SUPFAM" id="SSF52833">
    <property type="entry name" value="Thioredoxin-like"/>
    <property type="match status" value="1"/>
</dbReference>
<accession>S0EX35</accession>
<dbReference type="InterPro" id="IPR050553">
    <property type="entry name" value="Thioredoxin_ResA/DsbE_sf"/>
</dbReference>
<dbReference type="OrthoDB" id="9811352at2"/>
<gene>
    <name evidence="2" type="ORF">CCALI_01034</name>
</gene>
<dbReference type="GO" id="GO:0016853">
    <property type="term" value="F:isomerase activity"/>
    <property type="evidence" value="ECO:0007669"/>
    <property type="project" value="UniProtKB-KW"/>
</dbReference>
<proteinExistence type="predicted"/>
<dbReference type="InterPro" id="IPR013766">
    <property type="entry name" value="Thioredoxin_domain"/>
</dbReference>
<dbReference type="eggNOG" id="COG0526">
    <property type="taxonomic scope" value="Bacteria"/>
</dbReference>
<dbReference type="KEGG" id="ccz:CCALI_01034"/>
<name>S0EX35_CHTCT</name>
<dbReference type="PANTHER" id="PTHR42852">
    <property type="entry name" value="THIOL:DISULFIDE INTERCHANGE PROTEIN DSBE"/>
    <property type="match status" value="1"/>
</dbReference>
<dbReference type="AlphaFoldDB" id="S0EX35"/>
<keyword evidence="3" id="KW-1185">Reference proteome</keyword>